<evidence type="ECO:0000313" key="2">
    <source>
        <dbReference type="EMBL" id="CAG5104568.1"/>
    </source>
</evidence>
<evidence type="ECO:0000256" key="1">
    <source>
        <dbReference type="SAM" id="MobiDB-lite"/>
    </source>
</evidence>
<organism evidence="2 3">
    <name type="scientific">Oikopleura dioica</name>
    <name type="common">Tunicate</name>
    <dbReference type="NCBI Taxonomy" id="34765"/>
    <lineage>
        <taxon>Eukaryota</taxon>
        <taxon>Metazoa</taxon>
        <taxon>Chordata</taxon>
        <taxon>Tunicata</taxon>
        <taxon>Appendicularia</taxon>
        <taxon>Copelata</taxon>
        <taxon>Oikopleuridae</taxon>
        <taxon>Oikopleura</taxon>
    </lineage>
</organism>
<accession>A0ABN7SRE7</accession>
<dbReference type="EMBL" id="OU015566">
    <property type="protein sequence ID" value="CAG5104568.1"/>
    <property type="molecule type" value="Genomic_DNA"/>
</dbReference>
<feature type="compositionally biased region" description="Polar residues" evidence="1">
    <location>
        <begin position="243"/>
        <end position="252"/>
    </location>
</feature>
<evidence type="ECO:0000313" key="3">
    <source>
        <dbReference type="Proteomes" id="UP001158576"/>
    </source>
</evidence>
<dbReference type="Proteomes" id="UP001158576">
    <property type="component" value="Chromosome 1"/>
</dbReference>
<feature type="compositionally biased region" description="Low complexity" evidence="1">
    <location>
        <begin position="179"/>
        <end position="198"/>
    </location>
</feature>
<protein>
    <submittedName>
        <fullName evidence="2">Oidioi.mRNA.OKI2018_I69.chr1.g1344.t1.cds</fullName>
    </submittedName>
</protein>
<proteinExistence type="predicted"/>
<sequence length="284" mass="31449">MVANLELAMKRFAMYGGDENLSGVGYLLAMRKFVADYAEYRRFRIQKAAKMSVSEVTLLSKHDETSDIQRQLAMDKIRTAALGEAIASYDRDLTALIRKLHHLYVMYVLRNPIENKTKMAKFLNSFGEKRFDVSHNLSEPKIEAFLQFRRAQYEKLLGDNTKNLYQKLAIFQSKKLPATQPSSSSSTDTASSSSSSSSDIEKDDQEEQSSPPSLTSLKSPQVNSPPAAAASPNFAITFGDFTSPISPQTTSPAVFAPLVPPATQVHRNDEDDGTSTPCQDEASF</sequence>
<feature type="region of interest" description="Disordered" evidence="1">
    <location>
        <begin position="176"/>
        <end position="284"/>
    </location>
</feature>
<gene>
    <name evidence="2" type="ORF">OKIOD_LOCUS10109</name>
</gene>
<feature type="compositionally biased region" description="Low complexity" evidence="1">
    <location>
        <begin position="208"/>
        <end position="232"/>
    </location>
</feature>
<name>A0ABN7SRE7_OIKDI</name>
<keyword evidence="3" id="KW-1185">Reference proteome</keyword>
<reference evidence="2 3" key="1">
    <citation type="submission" date="2021-04" db="EMBL/GenBank/DDBJ databases">
        <authorList>
            <person name="Bliznina A."/>
        </authorList>
    </citation>
    <scope>NUCLEOTIDE SEQUENCE [LARGE SCALE GENOMIC DNA]</scope>
</reference>